<keyword evidence="10 16" id="KW-1133">Transmembrane helix</keyword>
<feature type="transmembrane region" description="Helical" evidence="16">
    <location>
        <begin position="47"/>
        <end position="67"/>
    </location>
</feature>
<dbReference type="InterPro" id="IPR050269">
    <property type="entry name" value="ComplexI_Subunit6"/>
</dbReference>
<evidence type="ECO:0000256" key="10">
    <source>
        <dbReference type="ARBA" id="ARBA00022989"/>
    </source>
</evidence>
<name>A0A7L7S750_9SCAR</name>
<keyword evidence="13 16" id="KW-0472">Membrane</keyword>
<proteinExistence type="inferred from homology"/>
<dbReference type="GO" id="GO:0008137">
    <property type="term" value="F:NADH dehydrogenase (ubiquinone) activity"/>
    <property type="evidence" value="ECO:0007669"/>
    <property type="project" value="UniProtKB-EC"/>
</dbReference>
<evidence type="ECO:0000256" key="14">
    <source>
        <dbReference type="ARBA" id="ARBA00031019"/>
    </source>
</evidence>
<comment type="subcellular location">
    <subcellularLocation>
        <location evidence="1">Mitochondrion membrane</location>
        <topology evidence="1">Multi-pass membrane protein</topology>
    </subcellularLocation>
</comment>
<dbReference type="EC" id="7.1.1.2" evidence="3"/>
<dbReference type="GO" id="GO:0031966">
    <property type="term" value="C:mitochondrial membrane"/>
    <property type="evidence" value="ECO:0007669"/>
    <property type="project" value="UniProtKB-SubCell"/>
</dbReference>
<feature type="transmembrane region" description="Helical" evidence="16">
    <location>
        <begin position="79"/>
        <end position="99"/>
    </location>
</feature>
<keyword evidence="5" id="KW-0813">Transport</keyword>
<feature type="transmembrane region" description="Helical" evidence="16">
    <location>
        <begin position="140"/>
        <end position="160"/>
    </location>
</feature>
<comment type="catalytic activity">
    <reaction evidence="15">
        <text>a ubiquinone + NADH + 5 H(+)(in) = a ubiquinol + NAD(+) + 4 H(+)(out)</text>
        <dbReference type="Rhea" id="RHEA:29091"/>
        <dbReference type="Rhea" id="RHEA-COMP:9565"/>
        <dbReference type="Rhea" id="RHEA-COMP:9566"/>
        <dbReference type="ChEBI" id="CHEBI:15378"/>
        <dbReference type="ChEBI" id="CHEBI:16389"/>
        <dbReference type="ChEBI" id="CHEBI:17976"/>
        <dbReference type="ChEBI" id="CHEBI:57540"/>
        <dbReference type="ChEBI" id="CHEBI:57945"/>
        <dbReference type="EC" id="7.1.1.2"/>
    </reaction>
</comment>
<organism evidence="17">
    <name type="scientific">Aphodius foetens</name>
    <dbReference type="NCBI Taxonomy" id="207149"/>
    <lineage>
        <taxon>Eukaryota</taxon>
        <taxon>Metazoa</taxon>
        <taxon>Ecdysozoa</taxon>
        <taxon>Arthropoda</taxon>
        <taxon>Hexapoda</taxon>
        <taxon>Insecta</taxon>
        <taxon>Pterygota</taxon>
        <taxon>Neoptera</taxon>
        <taxon>Endopterygota</taxon>
        <taxon>Coleoptera</taxon>
        <taxon>Polyphaga</taxon>
        <taxon>Scarabaeiformia</taxon>
        <taxon>Scarabaeidae</taxon>
        <taxon>Aphodiinae</taxon>
        <taxon>Aphodius</taxon>
        <taxon>Aphodius</taxon>
    </lineage>
</organism>
<evidence type="ECO:0000256" key="2">
    <source>
        <dbReference type="ARBA" id="ARBA00005698"/>
    </source>
</evidence>
<evidence type="ECO:0000256" key="5">
    <source>
        <dbReference type="ARBA" id="ARBA00022448"/>
    </source>
</evidence>
<evidence type="ECO:0000256" key="1">
    <source>
        <dbReference type="ARBA" id="ARBA00004225"/>
    </source>
</evidence>
<evidence type="ECO:0000256" key="7">
    <source>
        <dbReference type="ARBA" id="ARBA00022692"/>
    </source>
</evidence>
<evidence type="ECO:0000256" key="6">
    <source>
        <dbReference type="ARBA" id="ARBA00022660"/>
    </source>
</evidence>
<keyword evidence="9" id="KW-0249">Electron transport</keyword>
<comment type="similarity">
    <text evidence="2">Belongs to the complex I subunit 6 family.</text>
</comment>
<evidence type="ECO:0000256" key="11">
    <source>
        <dbReference type="ARBA" id="ARBA00023027"/>
    </source>
</evidence>
<keyword evidence="7 16" id="KW-0812">Transmembrane</keyword>
<evidence type="ECO:0000256" key="13">
    <source>
        <dbReference type="ARBA" id="ARBA00023136"/>
    </source>
</evidence>
<keyword evidence="11" id="KW-0520">NAD</keyword>
<keyword evidence="8" id="KW-1278">Translocase</keyword>
<evidence type="ECO:0000256" key="4">
    <source>
        <dbReference type="ARBA" id="ARBA00021095"/>
    </source>
</evidence>
<evidence type="ECO:0000256" key="16">
    <source>
        <dbReference type="SAM" id="Phobius"/>
    </source>
</evidence>
<sequence length="171" mass="20126">MMFFLMTISLVMSMFLIVFKHPLSMGLTLLIQTIVVSLSVGFFSMSYWYSYILFLVMVGGMLVLFIYMTSVASNEMFLYSYKIMIMFWILIISMMIIYLKMDNFLIYINNTNLESSNFLLTYSMNLNLSMNKYLMFPTNFINYMIIIYLLITLIAVVKITDIKQGPLRQMN</sequence>
<evidence type="ECO:0000256" key="3">
    <source>
        <dbReference type="ARBA" id="ARBA00012944"/>
    </source>
</evidence>
<dbReference type="PANTHER" id="PTHR11435:SF1">
    <property type="entry name" value="NADH-UBIQUINONE OXIDOREDUCTASE CHAIN 6"/>
    <property type="match status" value="1"/>
</dbReference>
<gene>
    <name evidence="17" type="primary">ND6</name>
</gene>
<keyword evidence="12 17" id="KW-0496">Mitochondrion</keyword>
<evidence type="ECO:0000256" key="12">
    <source>
        <dbReference type="ARBA" id="ARBA00023128"/>
    </source>
</evidence>
<reference evidence="17" key="1">
    <citation type="submission" date="2020-08" db="EMBL/GenBank/DDBJ databases">
        <title>DNAmark Project.</title>
        <authorList>
            <person name="Leerhoei F."/>
        </authorList>
    </citation>
    <scope>NUCLEOTIDE SEQUENCE</scope>
    <source>
        <strain evidence="17">DM640</strain>
    </source>
</reference>
<evidence type="ECO:0000256" key="9">
    <source>
        <dbReference type="ARBA" id="ARBA00022982"/>
    </source>
</evidence>
<accession>A0A7L7S750</accession>
<evidence type="ECO:0000256" key="15">
    <source>
        <dbReference type="ARBA" id="ARBA00049551"/>
    </source>
</evidence>
<dbReference type="PANTHER" id="PTHR11435">
    <property type="entry name" value="NADH UBIQUINONE OXIDOREDUCTASE SUBUNIT ND6"/>
    <property type="match status" value="1"/>
</dbReference>
<dbReference type="EMBL" id="MT862436">
    <property type="protein sequence ID" value="QNV12159.1"/>
    <property type="molecule type" value="Genomic_DNA"/>
</dbReference>
<protein>
    <recommendedName>
        <fullName evidence="4">NADH-ubiquinone oxidoreductase chain 6</fullName>
        <ecNumber evidence="3">7.1.1.2</ecNumber>
    </recommendedName>
    <alternativeName>
        <fullName evidence="14">NADH dehydrogenase subunit 6</fullName>
    </alternativeName>
</protein>
<evidence type="ECO:0000256" key="8">
    <source>
        <dbReference type="ARBA" id="ARBA00022967"/>
    </source>
</evidence>
<geneLocation type="mitochondrion" evidence="17"/>
<dbReference type="AlphaFoldDB" id="A0A7L7S750"/>
<keyword evidence="6" id="KW-0679">Respiratory chain</keyword>
<evidence type="ECO:0000313" key="17">
    <source>
        <dbReference type="EMBL" id="QNV12159.1"/>
    </source>
</evidence>